<dbReference type="Proteomes" id="UP000661507">
    <property type="component" value="Unassembled WGS sequence"/>
</dbReference>
<dbReference type="AlphaFoldDB" id="A0A917KRS6"/>
<keyword evidence="1" id="KW-1133">Transmembrane helix</keyword>
<dbReference type="RefSeq" id="WP_188969521.1">
    <property type="nucleotide sequence ID" value="NZ_BMKW01000009.1"/>
</dbReference>
<keyword evidence="1" id="KW-0472">Membrane</keyword>
<dbReference type="Pfam" id="PF20398">
    <property type="entry name" value="DUF6691"/>
    <property type="match status" value="1"/>
</dbReference>
<name>A0A917KRS6_9PROT</name>
<reference evidence="2" key="1">
    <citation type="journal article" date="2014" name="Int. J. Syst. Evol. Microbiol.">
        <title>Complete genome sequence of Corynebacterium casei LMG S-19264T (=DSM 44701T), isolated from a smear-ripened cheese.</title>
        <authorList>
            <consortium name="US DOE Joint Genome Institute (JGI-PGF)"/>
            <person name="Walter F."/>
            <person name="Albersmeier A."/>
            <person name="Kalinowski J."/>
            <person name="Ruckert C."/>
        </authorList>
    </citation>
    <scope>NUCLEOTIDE SEQUENCE</scope>
    <source>
        <strain evidence="2">CGMCC 1.3617</strain>
    </source>
</reference>
<keyword evidence="1" id="KW-0812">Transmembrane</keyword>
<dbReference type="InterPro" id="IPR046513">
    <property type="entry name" value="DUF6691"/>
</dbReference>
<evidence type="ECO:0000313" key="3">
    <source>
        <dbReference type="Proteomes" id="UP000661507"/>
    </source>
</evidence>
<proteinExistence type="predicted"/>
<sequence length="151" mass="15382">MSVLVQFAIGLVFGLGLVVAGMSNPAKVLNFLDLGAIPSGGWDPSLAFVMAGGIAVTFVGYRLVLRRSQPIFGGTFHLPTSTDIDARIIAGPAIFGIGWGLAGFCPGPAFTALTVGGNPALIFVAAMMVGMGAARWLANRPAASLPVAPRA</sequence>
<keyword evidence="3" id="KW-1185">Reference proteome</keyword>
<reference evidence="2" key="2">
    <citation type="submission" date="2020-09" db="EMBL/GenBank/DDBJ databases">
        <authorList>
            <person name="Sun Q."/>
            <person name="Zhou Y."/>
        </authorList>
    </citation>
    <scope>NUCLEOTIDE SEQUENCE</scope>
    <source>
        <strain evidence="2">CGMCC 1.3617</strain>
    </source>
</reference>
<protein>
    <submittedName>
        <fullName evidence="2">Membrane protein</fullName>
    </submittedName>
</protein>
<dbReference type="EMBL" id="BMKW01000009">
    <property type="protein sequence ID" value="GGJ26929.1"/>
    <property type="molecule type" value="Genomic_DNA"/>
</dbReference>
<gene>
    <name evidence="2" type="ORF">GCM10011320_37860</name>
</gene>
<evidence type="ECO:0000313" key="2">
    <source>
        <dbReference type="EMBL" id="GGJ26929.1"/>
    </source>
</evidence>
<feature type="transmembrane region" description="Helical" evidence="1">
    <location>
        <begin position="44"/>
        <end position="65"/>
    </location>
</feature>
<accession>A0A917KRS6</accession>
<feature type="transmembrane region" description="Helical" evidence="1">
    <location>
        <begin position="86"/>
        <end position="104"/>
    </location>
</feature>
<evidence type="ECO:0000256" key="1">
    <source>
        <dbReference type="SAM" id="Phobius"/>
    </source>
</evidence>
<comment type="caution">
    <text evidence="2">The sequence shown here is derived from an EMBL/GenBank/DDBJ whole genome shotgun (WGS) entry which is preliminary data.</text>
</comment>
<organism evidence="2 3">
    <name type="scientific">Neoroseomonas lacus</name>
    <dbReference type="NCBI Taxonomy" id="287609"/>
    <lineage>
        <taxon>Bacteria</taxon>
        <taxon>Pseudomonadati</taxon>
        <taxon>Pseudomonadota</taxon>
        <taxon>Alphaproteobacteria</taxon>
        <taxon>Acetobacterales</taxon>
        <taxon>Acetobacteraceae</taxon>
        <taxon>Neoroseomonas</taxon>
    </lineage>
</organism>